<protein>
    <recommendedName>
        <fullName evidence="3">Protein kinase domain-containing protein</fullName>
    </recommendedName>
</protein>
<dbReference type="EMBL" id="ML210233">
    <property type="protein sequence ID" value="TFK22760.1"/>
    <property type="molecule type" value="Genomic_DNA"/>
</dbReference>
<gene>
    <name evidence="1" type="ORF">FA15DRAFT_671196</name>
</gene>
<name>A0A5C3KQC7_COPMA</name>
<dbReference type="Gene3D" id="1.10.510.10">
    <property type="entry name" value="Transferase(Phosphotransferase) domain 1"/>
    <property type="match status" value="1"/>
</dbReference>
<evidence type="ECO:0000313" key="1">
    <source>
        <dbReference type="EMBL" id="TFK22760.1"/>
    </source>
</evidence>
<proteinExistence type="predicted"/>
<sequence>MMYPKSLADALSKHRHAFINTDDTKQERDLALAFIAKCLVLDARDRATASQLLSHPWILNFEFGSKDLPPGLFYKNT</sequence>
<organism evidence="1 2">
    <name type="scientific">Coprinopsis marcescibilis</name>
    <name type="common">Agaric fungus</name>
    <name type="synonym">Psathyrella marcescibilis</name>
    <dbReference type="NCBI Taxonomy" id="230819"/>
    <lineage>
        <taxon>Eukaryota</taxon>
        <taxon>Fungi</taxon>
        <taxon>Dikarya</taxon>
        <taxon>Basidiomycota</taxon>
        <taxon>Agaricomycotina</taxon>
        <taxon>Agaricomycetes</taxon>
        <taxon>Agaricomycetidae</taxon>
        <taxon>Agaricales</taxon>
        <taxon>Agaricineae</taxon>
        <taxon>Psathyrellaceae</taxon>
        <taxon>Coprinopsis</taxon>
    </lineage>
</organism>
<dbReference type="SUPFAM" id="SSF56112">
    <property type="entry name" value="Protein kinase-like (PK-like)"/>
    <property type="match status" value="1"/>
</dbReference>
<evidence type="ECO:0000313" key="2">
    <source>
        <dbReference type="Proteomes" id="UP000307440"/>
    </source>
</evidence>
<dbReference type="OrthoDB" id="5979581at2759"/>
<dbReference type="InterPro" id="IPR011009">
    <property type="entry name" value="Kinase-like_dom_sf"/>
</dbReference>
<accession>A0A5C3KQC7</accession>
<evidence type="ECO:0008006" key="3">
    <source>
        <dbReference type="Google" id="ProtNLM"/>
    </source>
</evidence>
<dbReference type="Proteomes" id="UP000307440">
    <property type="component" value="Unassembled WGS sequence"/>
</dbReference>
<keyword evidence="2" id="KW-1185">Reference proteome</keyword>
<dbReference type="AlphaFoldDB" id="A0A5C3KQC7"/>
<dbReference type="STRING" id="230819.A0A5C3KQC7"/>
<reference evidence="1 2" key="1">
    <citation type="journal article" date="2019" name="Nat. Ecol. Evol.">
        <title>Megaphylogeny resolves global patterns of mushroom evolution.</title>
        <authorList>
            <person name="Varga T."/>
            <person name="Krizsan K."/>
            <person name="Foldi C."/>
            <person name="Dima B."/>
            <person name="Sanchez-Garcia M."/>
            <person name="Sanchez-Ramirez S."/>
            <person name="Szollosi G.J."/>
            <person name="Szarkandi J.G."/>
            <person name="Papp V."/>
            <person name="Albert L."/>
            <person name="Andreopoulos W."/>
            <person name="Angelini C."/>
            <person name="Antonin V."/>
            <person name="Barry K.W."/>
            <person name="Bougher N.L."/>
            <person name="Buchanan P."/>
            <person name="Buyck B."/>
            <person name="Bense V."/>
            <person name="Catcheside P."/>
            <person name="Chovatia M."/>
            <person name="Cooper J."/>
            <person name="Damon W."/>
            <person name="Desjardin D."/>
            <person name="Finy P."/>
            <person name="Geml J."/>
            <person name="Haridas S."/>
            <person name="Hughes K."/>
            <person name="Justo A."/>
            <person name="Karasinski D."/>
            <person name="Kautmanova I."/>
            <person name="Kiss B."/>
            <person name="Kocsube S."/>
            <person name="Kotiranta H."/>
            <person name="LaButti K.M."/>
            <person name="Lechner B.E."/>
            <person name="Liimatainen K."/>
            <person name="Lipzen A."/>
            <person name="Lukacs Z."/>
            <person name="Mihaltcheva S."/>
            <person name="Morgado L.N."/>
            <person name="Niskanen T."/>
            <person name="Noordeloos M.E."/>
            <person name="Ohm R.A."/>
            <person name="Ortiz-Santana B."/>
            <person name="Ovrebo C."/>
            <person name="Racz N."/>
            <person name="Riley R."/>
            <person name="Savchenko A."/>
            <person name="Shiryaev A."/>
            <person name="Soop K."/>
            <person name="Spirin V."/>
            <person name="Szebenyi C."/>
            <person name="Tomsovsky M."/>
            <person name="Tulloss R.E."/>
            <person name="Uehling J."/>
            <person name="Grigoriev I.V."/>
            <person name="Vagvolgyi C."/>
            <person name="Papp T."/>
            <person name="Martin F.M."/>
            <person name="Miettinen O."/>
            <person name="Hibbett D.S."/>
            <person name="Nagy L.G."/>
        </authorList>
    </citation>
    <scope>NUCLEOTIDE SEQUENCE [LARGE SCALE GENOMIC DNA]</scope>
    <source>
        <strain evidence="1 2">CBS 121175</strain>
    </source>
</reference>